<dbReference type="PANTHER" id="PTHR43128">
    <property type="entry name" value="L-2-HYDROXYCARBOXYLATE DEHYDROGENASE (NAD(P)(+))"/>
    <property type="match status" value="1"/>
</dbReference>
<dbReference type="GO" id="GO:0015031">
    <property type="term" value="P:protein transport"/>
    <property type="evidence" value="ECO:0007669"/>
    <property type="project" value="InterPro"/>
</dbReference>
<accession>A0A6P8P3S8</accession>
<dbReference type="FunCoup" id="A0A6P8P3S8">
    <property type="interactions" value="387"/>
</dbReference>
<evidence type="ECO:0000313" key="3">
    <source>
        <dbReference type="RefSeq" id="XP_033783742.1"/>
    </source>
</evidence>
<dbReference type="InterPro" id="IPR001236">
    <property type="entry name" value="Lactate/malate_DH_N"/>
</dbReference>
<dbReference type="InterPro" id="IPR016135">
    <property type="entry name" value="UBQ-conjugating_enzyme/RWD"/>
</dbReference>
<dbReference type="Pfam" id="PF00056">
    <property type="entry name" value="Ldh_1_N"/>
    <property type="match status" value="1"/>
</dbReference>
<dbReference type="Gene3D" id="3.90.110.10">
    <property type="entry name" value="Lactate dehydrogenase/glycoside hydrolase, family 4, C-terminal"/>
    <property type="match status" value="1"/>
</dbReference>
<dbReference type="Pfam" id="PF02866">
    <property type="entry name" value="Ldh_1_C"/>
    <property type="match status" value="1"/>
</dbReference>
<dbReference type="Pfam" id="PF05743">
    <property type="entry name" value="UEV"/>
    <property type="match status" value="1"/>
</dbReference>
<dbReference type="GeneID" id="117351954"/>
<dbReference type="Proteomes" id="UP000515159">
    <property type="component" value="Chromosome 19"/>
</dbReference>
<dbReference type="SUPFAM" id="SSF54495">
    <property type="entry name" value="UBC-like"/>
    <property type="match status" value="1"/>
</dbReference>
<dbReference type="AlphaFoldDB" id="A0A6P8P3S8"/>
<name>A0A6P8P3S8_GEOSA</name>
<dbReference type="OrthoDB" id="5405561at2759"/>
<reference evidence="3" key="1">
    <citation type="submission" date="2025-08" db="UniProtKB">
        <authorList>
            <consortium name="RefSeq"/>
        </authorList>
    </citation>
    <scope>IDENTIFICATION</scope>
</reference>
<dbReference type="InterPro" id="IPR001557">
    <property type="entry name" value="L-lactate/malate_DH"/>
</dbReference>
<keyword evidence="2" id="KW-1185">Reference proteome</keyword>
<dbReference type="PANTHER" id="PTHR43128:SF33">
    <property type="entry name" value="UBIQUITIN-CONJUGATING ENZYME E2 VARIANT 3"/>
    <property type="match status" value="1"/>
</dbReference>
<sequence>MQNSRRAGSNAVQKGLSGSPGARCLVPPWHYLGLGAMDFQEENVRQRLGKYKFRDLTVEELKNVHKRYPNFMFAMNTYTFKDGSQKDLLNFVGTIPITYQGNSYNIPVQLWILDSHPFAPPLCFLKPTATMGIHVGKHVDSQGRIYLPYLQNWSHPKSTVLGLIAEMILKFEEEHPLYSLSSADAARQQELLSYISKITDDARNLDVNSSSKKDGDANKVTVIGGGDLGIACVLAVAAKGIADKVVLLDLADGTLKGGGAMDLDIFILPNVEISKDISSVAGSKVVILTVNSWSSTQSYLSVLQSNVELYRGIVPAVAHYSQKSVLLVASQPVEIMTYVAWKLSGLPENRVIGIGCNLDSERFQYIIENILKAHASGKEAWIIGEQGENKVPAFDPASPHSNIQEQLVNRALEILKGKSQKSWSVALSVADLIDSIVTNKRKIHSVSTLTKGTCSDVFLSMPCVLGSSGVIEIIGTAPGQETDAEKLQNSAATIRGLQQQLKL</sequence>
<proteinExistence type="predicted"/>
<dbReference type="SUPFAM" id="SSF51735">
    <property type="entry name" value="NAD(P)-binding Rossmann-fold domains"/>
    <property type="match status" value="1"/>
</dbReference>
<dbReference type="InParanoid" id="A0A6P8P3S8"/>
<dbReference type="Gene3D" id="3.10.110.10">
    <property type="entry name" value="Ubiquitin Conjugating Enzyme"/>
    <property type="match status" value="1"/>
</dbReference>
<dbReference type="GO" id="GO:0006089">
    <property type="term" value="P:lactate metabolic process"/>
    <property type="evidence" value="ECO:0007669"/>
    <property type="project" value="TreeGrafter"/>
</dbReference>
<dbReference type="KEGG" id="gsh:117351954"/>
<gene>
    <name evidence="3" type="primary">UEVLD</name>
</gene>
<dbReference type="InterPro" id="IPR008883">
    <property type="entry name" value="UEV_N"/>
</dbReference>
<protein>
    <submittedName>
        <fullName evidence="3">Ubiquitin-conjugating enzyme E2 variant 3 isoform X1</fullName>
    </submittedName>
</protein>
<evidence type="ECO:0000259" key="1">
    <source>
        <dbReference type="PROSITE" id="PS51322"/>
    </source>
</evidence>
<dbReference type="CDD" id="cd11685">
    <property type="entry name" value="UEV_TSG101-like"/>
    <property type="match status" value="1"/>
</dbReference>
<dbReference type="RefSeq" id="XP_033783742.1">
    <property type="nucleotide sequence ID" value="XM_033927851.1"/>
</dbReference>
<dbReference type="CTD" id="55293"/>
<dbReference type="InterPro" id="IPR036291">
    <property type="entry name" value="NAD(P)-bd_dom_sf"/>
</dbReference>
<dbReference type="PROSITE" id="PS51322">
    <property type="entry name" value="UEV"/>
    <property type="match status" value="1"/>
</dbReference>
<dbReference type="InterPro" id="IPR015955">
    <property type="entry name" value="Lactate_DH/Glyco_Ohase_4_C"/>
</dbReference>
<organism evidence="2 3">
    <name type="scientific">Geotrypetes seraphini</name>
    <name type="common">Gaboon caecilian</name>
    <name type="synonym">Caecilia seraphini</name>
    <dbReference type="NCBI Taxonomy" id="260995"/>
    <lineage>
        <taxon>Eukaryota</taxon>
        <taxon>Metazoa</taxon>
        <taxon>Chordata</taxon>
        <taxon>Craniata</taxon>
        <taxon>Vertebrata</taxon>
        <taxon>Euteleostomi</taxon>
        <taxon>Amphibia</taxon>
        <taxon>Gymnophiona</taxon>
        <taxon>Geotrypetes</taxon>
    </lineage>
</organism>
<dbReference type="Gene3D" id="3.40.50.720">
    <property type="entry name" value="NAD(P)-binding Rossmann-like Domain"/>
    <property type="match status" value="1"/>
</dbReference>
<feature type="domain" description="UEV" evidence="1">
    <location>
        <begin position="38"/>
        <end position="181"/>
    </location>
</feature>
<dbReference type="InterPro" id="IPR022383">
    <property type="entry name" value="Lactate/malate_DH_C"/>
</dbReference>
<evidence type="ECO:0000313" key="2">
    <source>
        <dbReference type="Proteomes" id="UP000515159"/>
    </source>
</evidence>
<dbReference type="GO" id="GO:0004459">
    <property type="term" value="F:L-lactate dehydrogenase (NAD+) activity"/>
    <property type="evidence" value="ECO:0007669"/>
    <property type="project" value="TreeGrafter"/>
</dbReference>
<dbReference type="PRINTS" id="PR00086">
    <property type="entry name" value="LLDHDRGNASE"/>
</dbReference>
<dbReference type="SUPFAM" id="SSF56327">
    <property type="entry name" value="LDH C-terminal domain-like"/>
    <property type="match status" value="1"/>
</dbReference>